<evidence type="ECO:0000256" key="5">
    <source>
        <dbReference type="SAM" id="MobiDB-lite"/>
    </source>
</evidence>
<feature type="compositionally biased region" description="Low complexity" evidence="5">
    <location>
        <begin position="624"/>
        <end position="633"/>
    </location>
</feature>
<keyword evidence="1" id="KW-0805">Transcription regulation</keyword>
<dbReference type="PANTHER" id="PTHR47256:SF3">
    <property type="entry name" value="ZN(II)2CYS6 TRANSCRIPTION FACTOR (EUROFUNG)"/>
    <property type="match status" value="1"/>
</dbReference>
<evidence type="ECO:0000256" key="3">
    <source>
        <dbReference type="ARBA" id="ARBA00023163"/>
    </source>
</evidence>
<sequence length="651" mass="73043">MLSDPTDGALSRVGASSVESSSDQVQTSSAGNPKIRIPRLGTASVTAHRQRTSRACAPCHQRKTKCDGQKPRCKQCRQLGLPCTYVGSKREQQRWALESVQAKIQSYESLLQRIITDSSEDPSKFKLIEELITQHFEGTPTILAPLLALGSPADRSPSPSKHGLSLYRMLAAWASHARGVQSLSYNLDRITDRREEKLLSKDLYAEIQRLWEVEKHLKSLPTAQSSILIGFLCCTFGLDRFGTQYIMHGAQLCLNLGLQYESPSYFYGDAPDEYGHLARSHKLVAWAVYDIQGLASQVYRKVPAWKEPPPVKFSPIEAAGLDAGVEWSPYPFTTPISQPFFFTAACFRSDLVTIVHQIAKFALRFPDAVMNNDDWEYGRQLHQKLLQWKATLPPVLLLEHNTTPHVICLQFAITFHLVVFSVTDGYYSEYYYATVASLCQIFCANLGSMDGQIPKPKEFDPYTIMSQALDGMGSLILLFKRCHGWKSLPVVMLHYFCVAGVHSVSKLNAHELKWSYILEDCVVGLWHMSLGWGRLCTAFLRTIELVLKQNNPDPSLMPSRVVEIFRKLNEGALWTVTDISSLAADYVVYTTTQSDSSSSPWSAYRYQGLQNLIHDMDNLSINLSSESPESLSSVKEPCDSRSSEDPDIRES</sequence>
<dbReference type="InterPro" id="IPR036864">
    <property type="entry name" value="Zn2-C6_fun-type_DNA-bd_sf"/>
</dbReference>
<organism evidence="7 8">
    <name type="scientific">Aspergillus parasiticus (strain ATCC 56775 / NRRL 5862 / SRRC 143 / SU-1)</name>
    <dbReference type="NCBI Taxonomy" id="1403190"/>
    <lineage>
        <taxon>Eukaryota</taxon>
        <taxon>Fungi</taxon>
        <taxon>Dikarya</taxon>
        <taxon>Ascomycota</taxon>
        <taxon>Pezizomycotina</taxon>
        <taxon>Eurotiomycetes</taxon>
        <taxon>Eurotiomycetidae</taxon>
        <taxon>Eurotiales</taxon>
        <taxon>Aspergillaceae</taxon>
        <taxon>Aspergillus</taxon>
        <taxon>Aspergillus subgen. Circumdati</taxon>
    </lineage>
</organism>
<evidence type="ECO:0000256" key="1">
    <source>
        <dbReference type="ARBA" id="ARBA00023015"/>
    </source>
</evidence>
<dbReference type="Pfam" id="PF00172">
    <property type="entry name" value="Zn_clus"/>
    <property type="match status" value="1"/>
</dbReference>
<feature type="region of interest" description="Disordered" evidence="5">
    <location>
        <begin position="624"/>
        <end position="651"/>
    </location>
</feature>
<dbReference type="SMART" id="SM00066">
    <property type="entry name" value="GAL4"/>
    <property type="match status" value="1"/>
</dbReference>
<dbReference type="GO" id="GO:0009893">
    <property type="term" value="P:positive regulation of metabolic process"/>
    <property type="evidence" value="ECO:0007669"/>
    <property type="project" value="UniProtKB-ARBA"/>
</dbReference>
<dbReference type="AlphaFoldDB" id="A0A0F0ILP7"/>
<dbReference type="PANTHER" id="PTHR47256">
    <property type="entry name" value="ZN(II)2CYS6 TRANSCRIPTION FACTOR (EUROFUNG)-RELATED"/>
    <property type="match status" value="1"/>
</dbReference>
<dbReference type="PROSITE" id="PS50048">
    <property type="entry name" value="ZN2_CY6_FUNGAL_2"/>
    <property type="match status" value="1"/>
</dbReference>
<dbReference type="Proteomes" id="UP000033540">
    <property type="component" value="Unassembled WGS sequence"/>
</dbReference>
<dbReference type="GO" id="GO:0008270">
    <property type="term" value="F:zinc ion binding"/>
    <property type="evidence" value="ECO:0007669"/>
    <property type="project" value="InterPro"/>
</dbReference>
<proteinExistence type="predicted"/>
<comment type="caution">
    <text evidence="7">The sequence shown here is derived from an EMBL/GenBank/DDBJ whole genome shotgun (WGS) entry which is preliminary data.</text>
</comment>
<reference evidence="7 8" key="1">
    <citation type="submission" date="2015-02" db="EMBL/GenBank/DDBJ databases">
        <title>Draft genome sequence of Aspergillus parasiticus SU-1.</title>
        <authorList>
            <person name="Yu J."/>
            <person name="Fedorova N."/>
            <person name="Yin Y."/>
            <person name="Losada L."/>
            <person name="Zafar N."/>
            <person name="Taujale R."/>
            <person name="Ehrlich K.C."/>
            <person name="Bhatnagar D."/>
            <person name="Cleveland T.E."/>
            <person name="Bennett J.W."/>
            <person name="Nierman W.C."/>
        </authorList>
    </citation>
    <scope>NUCLEOTIDE SEQUENCE [LARGE SCALE GENOMIC DNA]</scope>
    <source>
        <strain evidence="8">ATCC 56775 / NRRL 5862 / SRRC 143 / SU-1</strain>
    </source>
</reference>
<keyword evidence="2" id="KW-0238">DNA-binding</keyword>
<keyword evidence="4" id="KW-0539">Nucleus</keyword>
<dbReference type="InterPro" id="IPR053187">
    <property type="entry name" value="Notoamide_regulator"/>
</dbReference>
<protein>
    <submittedName>
        <fullName evidence="7">Zn2-Cys6 binuclear cluster domain protein</fullName>
    </submittedName>
</protein>
<evidence type="ECO:0000256" key="2">
    <source>
        <dbReference type="ARBA" id="ARBA00023125"/>
    </source>
</evidence>
<dbReference type="GO" id="GO:0000981">
    <property type="term" value="F:DNA-binding transcription factor activity, RNA polymerase II-specific"/>
    <property type="evidence" value="ECO:0007669"/>
    <property type="project" value="InterPro"/>
</dbReference>
<dbReference type="OrthoDB" id="4161332at2759"/>
<dbReference type="Gene3D" id="4.10.240.10">
    <property type="entry name" value="Zn(2)-C6 fungal-type DNA-binding domain"/>
    <property type="match status" value="1"/>
</dbReference>
<dbReference type="STRING" id="1403190.A0A0F0ILP7"/>
<evidence type="ECO:0000313" key="8">
    <source>
        <dbReference type="Proteomes" id="UP000033540"/>
    </source>
</evidence>
<evidence type="ECO:0000313" key="7">
    <source>
        <dbReference type="EMBL" id="KJK68734.1"/>
    </source>
</evidence>
<keyword evidence="3" id="KW-0804">Transcription</keyword>
<gene>
    <name evidence="7" type="ORF">P875_00075741</name>
</gene>
<feature type="region of interest" description="Disordered" evidence="5">
    <location>
        <begin position="1"/>
        <end position="36"/>
    </location>
</feature>
<dbReference type="CDD" id="cd00067">
    <property type="entry name" value="GAL4"/>
    <property type="match status" value="1"/>
</dbReference>
<feature type="compositionally biased region" description="Low complexity" evidence="5">
    <location>
        <begin position="11"/>
        <end position="29"/>
    </location>
</feature>
<dbReference type="InterPro" id="IPR001138">
    <property type="entry name" value="Zn2Cys6_DnaBD"/>
</dbReference>
<dbReference type="GO" id="GO:0003677">
    <property type="term" value="F:DNA binding"/>
    <property type="evidence" value="ECO:0007669"/>
    <property type="project" value="UniProtKB-KW"/>
</dbReference>
<evidence type="ECO:0000256" key="4">
    <source>
        <dbReference type="ARBA" id="ARBA00023242"/>
    </source>
</evidence>
<dbReference type="EMBL" id="JZEE01000026">
    <property type="protein sequence ID" value="KJK68734.1"/>
    <property type="molecule type" value="Genomic_DNA"/>
</dbReference>
<name>A0A0F0ILP7_ASPPU</name>
<feature type="domain" description="Zn(2)-C6 fungal-type" evidence="6">
    <location>
        <begin position="55"/>
        <end position="85"/>
    </location>
</feature>
<accession>A0A0F0ILP7</accession>
<dbReference type="PROSITE" id="PS00463">
    <property type="entry name" value="ZN2_CY6_FUNGAL_1"/>
    <property type="match status" value="1"/>
</dbReference>
<feature type="compositionally biased region" description="Basic and acidic residues" evidence="5">
    <location>
        <begin position="636"/>
        <end position="651"/>
    </location>
</feature>
<dbReference type="SUPFAM" id="SSF57701">
    <property type="entry name" value="Zn2/Cys6 DNA-binding domain"/>
    <property type="match status" value="1"/>
</dbReference>
<dbReference type="CDD" id="cd12148">
    <property type="entry name" value="fungal_TF_MHR"/>
    <property type="match status" value="1"/>
</dbReference>
<evidence type="ECO:0000259" key="6">
    <source>
        <dbReference type="PROSITE" id="PS50048"/>
    </source>
</evidence>